<feature type="domain" description="Cupin fold metalloprotein WbuC cupin" evidence="1">
    <location>
        <begin position="4"/>
        <end position="85"/>
    </location>
</feature>
<keyword evidence="3" id="KW-1185">Reference proteome</keyword>
<dbReference type="CDD" id="cd07005">
    <property type="entry name" value="cupin_WbuC-like"/>
    <property type="match status" value="1"/>
</dbReference>
<dbReference type="NCBIfam" id="TIGR04366">
    <property type="entry name" value="cupin_WbuC"/>
    <property type="match status" value="1"/>
</dbReference>
<dbReference type="OrthoDB" id="981227at2"/>
<dbReference type="InterPro" id="IPR014710">
    <property type="entry name" value="RmlC-like_jellyroll"/>
</dbReference>
<reference evidence="2 3" key="1">
    <citation type="journal article" date="2019" name="Front. Microbiol.">
        <title>Genomes of Neutrophilic Sulfur-Oxidizing Chemolithoautotrophs Representing 9 Proteobacterial Species From 8 Genera.</title>
        <authorList>
            <person name="Watanabe T."/>
            <person name="Kojima H."/>
            <person name="Umezawa K."/>
            <person name="Hori C."/>
            <person name="Takasuka T.E."/>
            <person name="Kato Y."/>
            <person name="Fukui M."/>
        </authorList>
    </citation>
    <scope>NUCLEOTIDE SEQUENCE [LARGE SCALE GENOMIC DNA]</scope>
    <source>
        <strain evidence="2 3">TTN</strain>
    </source>
</reference>
<evidence type="ECO:0000313" key="3">
    <source>
        <dbReference type="Proteomes" id="UP000286806"/>
    </source>
</evidence>
<dbReference type="SUPFAM" id="SSF51182">
    <property type="entry name" value="RmlC-like cupins"/>
    <property type="match status" value="1"/>
</dbReference>
<dbReference type="InterPro" id="IPR046058">
    <property type="entry name" value="WbuC_cupin"/>
</dbReference>
<dbReference type="AlphaFoldDB" id="A0A401JAZ1"/>
<comment type="caution">
    <text evidence="2">The sequence shown here is derived from an EMBL/GenBank/DDBJ whole genome shotgun (WGS) entry which is preliminary data.</text>
</comment>
<organism evidence="2 3">
    <name type="scientific">Sulfuriferula multivorans</name>
    <dbReference type="NCBI Taxonomy" id="1559896"/>
    <lineage>
        <taxon>Bacteria</taxon>
        <taxon>Pseudomonadati</taxon>
        <taxon>Pseudomonadota</taxon>
        <taxon>Betaproteobacteria</taxon>
        <taxon>Nitrosomonadales</taxon>
        <taxon>Sulfuricellaceae</taxon>
        <taxon>Sulfuriferula</taxon>
    </lineage>
</organism>
<dbReference type="Gene3D" id="2.60.120.10">
    <property type="entry name" value="Jelly Rolls"/>
    <property type="match status" value="1"/>
</dbReference>
<dbReference type="Proteomes" id="UP000286806">
    <property type="component" value="Unassembled WGS sequence"/>
</dbReference>
<dbReference type="InterPro" id="IPR011051">
    <property type="entry name" value="RmlC_Cupin_sf"/>
</dbReference>
<name>A0A401JAZ1_9PROT</name>
<dbReference type="InterPro" id="IPR027565">
    <property type="entry name" value="Cupin_WbuC"/>
</dbReference>
<gene>
    <name evidence="2" type="ORF">SFMTTN_0535</name>
</gene>
<accession>A0A401JAZ1</accession>
<dbReference type="EMBL" id="BGOW01000003">
    <property type="protein sequence ID" value="GBL44734.1"/>
    <property type="molecule type" value="Genomic_DNA"/>
</dbReference>
<evidence type="ECO:0000259" key="1">
    <source>
        <dbReference type="Pfam" id="PF19480"/>
    </source>
</evidence>
<evidence type="ECO:0000313" key="2">
    <source>
        <dbReference type="EMBL" id="GBL44734.1"/>
    </source>
</evidence>
<sequence>MKQLDNTMLDTLAQQAQLSPRKRANYNLHKDLNDPIQRLAIAMEPDTCIRPHRHLQTWELLTALRGRFVVLHFDDSGTVIARAVLGETVQALEHDAGVWHGVLSLDAGGVIFEVKHGPYLPITARDYFPDVDLDDAGLNAWYAKAQVGDNLMRA</sequence>
<dbReference type="Pfam" id="PF19480">
    <property type="entry name" value="DUF6016"/>
    <property type="match status" value="1"/>
</dbReference>
<proteinExistence type="predicted"/>
<protein>
    <submittedName>
        <fullName evidence="2">Tryptophan synthase beta chain like</fullName>
    </submittedName>
</protein>
<dbReference type="RefSeq" id="WP_124703587.1">
    <property type="nucleotide sequence ID" value="NZ_BGOW01000003.1"/>
</dbReference>